<evidence type="ECO:0000313" key="4">
    <source>
        <dbReference type="Proteomes" id="UP000054988"/>
    </source>
</evidence>
<proteinExistence type="predicted"/>
<dbReference type="Proteomes" id="UP000054988">
    <property type="component" value="Unassembled WGS sequence"/>
</dbReference>
<evidence type="ECO:0000256" key="2">
    <source>
        <dbReference type="SAM" id="SignalP"/>
    </source>
</evidence>
<dbReference type="EMBL" id="LATX01002383">
    <property type="protein sequence ID" value="KTB30520.1"/>
    <property type="molecule type" value="Genomic_DNA"/>
</dbReference>
<comment type="caution">
    <text evidence="3">The sequence shown here is derived from an EMBL/GenBank/DDBJ whole genome shotgun (WGS) entry which is preliminary data.</text>
</comment>
<dbReference type="AlphaFoldDB" id="A0A0W0F2M7"/>
<evidence type="ECO:0000256" key="1">
    <source>
        <dbReference type="SAM" id="MobiDB-lite"/>
    </source>
</evidence>
<evidence type="ECO:0000313" key="3">
    <source>
        <dbReference type="EMBL" id="KTB30520.1"/>
    </source>
</evidence>
<protein>
    <submittedName>
        <fullName evidence="3">Uncharacterized protein</fullName>
    </submittedName>
</protein>
<accession>A0A0W0F2M7</accession>
<feature type="region of interest" description="Disordered" evidence="1">
    <location>
        <begin position="264"/>
        <end position="288"/>
    </location>
</feature>
<keyword evidence="2" id="KW-0732">Signal</keyword>
<organism evidence="3 4">
    <name type="scientific">Moniliophthora roreri</name>
    <name type="common">Frosty pod rot fungus</name>
    <name type="synonym">Monilia roreri</name>
    <dbReference type="NCBI Taxonomy" id="221103"/>
    <lineage>
        <taxon>Eukaryota</taxon>
        <taxon>Fungi</taxon>
        <taxon>Dikarya</taxon>
        <taxon>Basidiomycota</taxon>
        <taxon>Agaricomycotina</taxon>
        <taxon>Agaricomycetes</taxon>
        <taxon>Agaricomycetidae</taxon>
        <taxon>Agaricales</taxon>
        <taxon>Marasmiineae</taxon>
        <taxon>Marasmiaceae</taxon>
        <taxon>Moniliophthora</taxon>
    </lineage>
</organism>
<gene>
    <name evidence="3" type="ORF">WG66_16982</name>
</gene>
<feature type="chain" id="PRO_5006901387" evidence="2">
    <location>
        <begin position="27"/>
        <end position="338"/>
    </location>
</feature>
<feature type="signal peptide" evidence="2">
    <location>
        <begin position="1"/>
        <end position="26"/>
    </location>
</feature>
<name>A0A0W0F2M7_MONRR</name>
<reference evidence="3 4" key="1">
    <citation type="submission" date="2015-12" db="EMBL/GenBank/DDBJ databases">
        <title>Draft genome sequence of Moniliophthora roreri, the causal agent of frosty pod rot of cacao.</title>
        <authorList>
            <person name="Aime M.C."/>
            <person name="Diaz-Valderrama J.R."/>
            <person name="Kijpornyongpan T."/>
            <person name="Phillips-Mora W."/>
        </authorList>
    </citation>
    <scope>NUCLEOTIDE SEQUENCE [LARGE SCALE GENOMIC DNA]</scope>
    <source>
        <strain evidence="3 4">MCA 2952</strain>
    </source>
</reference>
<sequence>MKLGQKNSTSTLLLLHCLAFLSSAGAAVIKTSVRSEGSLAQEETRFSGPHRRFPIHSRPSHSPHVHDLASHKHYARLHQILSRDLEDDEDTQLGGLGRGGSSRKSIYGSIDVMSDDKPLAYMYYDPKTNTPDVDIRVDIATGFTLKNLVQSPNDPSKYQGNIVYEQSSGDRCLTLSQARSTKARSASLQNCYPQAQTQSTETQLVEVDKGGRFIWGYCRNSLKPESVEEVLADELVSLQDSLQDESPSSSDTLSNTARTTSLPNLTVSESFSRRGDASQLESSPSGGCQFVKIPESEFMDIYSWIFRKAEMRLSSETVLHLSQMVNERLLFIPTMSDS</sequence>